<evidence type="ECO:0000313" key="3">
    <source>
        <dbReference type="Proteomes" id="UP000266975"/>
    </source>
</evidence>
<gene>
    <name evidence="2" type="ORF">C5L39_05550</name>
</gene>
<accession>A0A3M8K6C7</accession>
<dbReference type="Gene3D" id="3.40.50.620">
    <property type="entry name" value="HUPs"/>
    <property type="match status" value="1"/>
</dbReference>
<dbReference type="PANTHER" id="PTHR30336:SF20">
    <property type="entry name" value="DUF218 DOMAIN-CONTAINING PROTEIN"/>
    <property type="match status" value="1"/>
</dbReference>
<dbReference type="InterPro" id="IPR051599">
    <property type="entry name" value="Cell_Envelope_Assoc"/>
</dbReference>
<reference evidence="2 3" key="1">
    <citation type="submission" date="2018-02" db="EMBL/GenBank/DDBJ databases">
        <title>Corynebacterium alimpuense sp. nov., a marine obligate actinomycete isolated from sediments of Valparaiso bay, Chile.</title>
        <authorList>
            <person name="Claverias F."/>
            <person name="Gonzales-Siles L."/>
            <person name="Salva-Serra F."/>
            <person name="Inganaes E."/>
            <person name="Molin K."/>
            <person name="Cumsille A."/>
            <person name="Undabarrena A."/>
            <person name="Couve E."/>
            <person name="Moore E.R.B."/>
            <person name="Gomila M."/>
            <person name="Camara B."/>
        </authorList>
    </citation>
    <scope>NUCLEOTIDE SEQUENCE [LARGE SCALE GENOMIC DNA]</scope>
    <source>
        <strain evidence="2 3">CCUG 69366</strain>
    </source>
</reference>
<dbReference type="AlphaFoldDB" id="A0A3M8K6C7"/>
<organism evidence="2 3">
    <name type="scientific">Corynebacterium alimapuense</name>
    <dbReference type="NCBI Taxonomy" id="1576874"/>
    <lineage>
        <taxon>Bacteria</taxon>
        <taxon>Bacillati</taxon>
        <taxon>Actinomycetota</taxon>
        <taxon>Actinomycetes</taxon>
        <taxon>Mycobacteriales</taxon>
        <taxon>Corynebacteriaceae</taxon>
        <taxon>Corynebacterium</taxon>
    </lineage>
</organism>
<dbReference type="GO" id="GO:0005886">
    <property type="term" value="C:plasma membrane"/>
    <property type="evidence" value="ECO:0007669"/>
    <property type="project" value="TreeGrafter"/>
</dbReference>
<comment type="caution">
    <text evidence="2">The sequence shown here is derived from an EMBL/GenBank/DDBJ whole genome shotgun (WGS) entry which is preliminary data.</text>
</comment>
<evidence type="ECO:0000259" key="1">
    <source>
        <dbReference type="Pfam" id="PF02698"/>
    </source>
</evidence>
<dbReference type="RefSeq" id="WP_123047910.1">
    <property type="nucleotide sequence ID" value="NZ_PTJO01000004.1"/>
</dbReference>
<dbReference type="InterPro" id="IPR003848">
    <property type="entry name" value="DUF218"/>
</dbReference>
<name>A0A3M8K6C7_9CORY</name>
<dbReference type="Proteomes" id="UP000266975">
    <property type="component" value="Unassembled WGS sequence"/>
</dbReference>
<dbReference type="PANTHER" id="PTHR30336">
    <property type="entry name" value="INNER MEMBRANE PROTEIN, PROBABLE PERMEASE"/>
    <property type="match status" value="1"/>
</dbReference>
<dbReference type="InterPro" id="IPR014729">
    <property type="entry name" value="Rossmann-like_a/b/a_fold"/>
</dbReference>
<dbReference type="EMBL" id="PTJO01000004">
    <property type="protein sequence ID" value="RNE48773.1"/>
    <property type="molecule type" value="Genomic_DNA"/>
</dbReference>
<keyword evidence="3" id="KW-1185">Reference proteome</keyword>
<dbReference type="OrthoDB" id="4416534at2"/>
<proteinExistence type="predicted"/>
<dbReference type="Pfam" id="PF02698">
    <property type="entry name" value="DUF218"/>
    <property type="match status" value="1"/>
</dbReference>
<evidence type="ECO:0000313" key="2">
    <source>
        <dbReference type="EMBL" id="RNE48773.1"/>
    </source>
</evidence>
<protein>
    <submittedName>
        <fullName evidence="2">YdcF family protein</fullName>
    </submittedName>
</protein>
<sequence length="166" mass="18589">MTILVLGARVQDGQPSRILRGRLLKALTLSDQSRIVVSGQGEAETMCDWLVAQGVDARRILLESAATSTNENLENAKILVPDTQLWTVVTSDFHVWRTRLWAWHLAIPVEVISSRTPCGIQAWMILREGIALPHSVLRIVWRRFRERISSELDGAAKDRKVPGGQS</sequence>
<feature type="domain" description="DUF218" evidence="1">
    <location>
        <begin position="2"/>
        <end position="129"/>
    </location>
</feature>
<dbReference type="CDD" id="cd06259">
    <property type="entry name" value="YdcF-like"/>
    <property type="match status" value="1"/>
</dbReference>